<protein>
    <submittedName>
        <fullName evidence="6">DNA-binding response regulator AraC family</fullName>
    </submittedName>
</protein>
<keyword evidence="4" id="KW-0472">Membrane</keyword>
<keyword evidence="4" id="KW-1133">Transmembrane helix</keyword>
<organism evidence="6 7">
    <name type="scientific">Vibrio variabilis</name>
    <dbReference type="NCBI Taxonomy" id="990271"/>
    <lineage>
        <taxon>Bacteria</taxon>
        <taxon>Pseudomonadati</taxon>
        <taxon>Pseudomonadota</taxon>
        <taxon>Gammaproteobacteria</taxon>
        <taxon>Vibrionales</taxon>
        <taxon>Vibrionaceae</taxon>
        <taxon>Vibrio</taxon>
    </lineage>
</organism>
<dbReference type="InterPro" id="IPR020449">
    <property type="entry name" value="Tscrpt_reg_AraC-type_HTH"/>
</dbReference>
<accession>A0ABQ0J4K1</accession>
<evidence type="ECO:0000256" key="4">
    <source>
        <dbReference type="SAM" id="Phobius"/>
    </source>
</evidence>
<keyword evidence="7" id="KW-1185">Reference proteome</keyword>
<keyword evidence="3" id="KW-0804">Transcription</keyword>
<evidence type="ECO:0000313" key="7">
    <source>
        <dbReference type="Proteomes" id="UP000029223"/>
    </source>
</evidence>
<dbReference type="PROSITE" id="PS01124">
    <property type="entry name" value="HTH_ARAC_FAMILY_2"/>
    <property type="match status" value="1"/>
</dbReference>
<proteinExistence type="predicted"/>
<gene>
    <name evidence="6" type="ORF">JCM19239_7605</name>
</gene>
<keyword evidence="2 6" id="KW-0238">DNA-binding</keyword>
<dbReference type="Gene3D" id="1.10.10.60">
    <property type="entry name" value="Homeodomain-like"/>
    <property type="match status" value="2"/>
</dbReference>
<dbReference type="InterPro" id="IPR015943">
    <property type="entry name" value="WD40/YVTN_repeat-like_dom_sf"/>
</dbReference>
<dbReference type="SMART" id="SM00342">
    <property type="entry name" value="HTH_ARAC"/>
    <property type="match status" value="1"/>
</dbReference>
<dbReference type="Gene3D" id="2.130.10.10">
    <property type="entry name" value="YVTN repeat-like/Quinoprotein amine dehydrogenase"/>
    <property type="match status" value="1"/>
</dbReference>
<sequence>MVAHDNSIWAASSYGAFRYDTEHQLFSRLELFQDSTRPVCITRSDNAFWLISSAGLTAYNDNGQIVRHLSAPYGVISNEFINGSCAYSSYSDRVVLGSRYGIVEFSPNKLLDNPAPTPKVLVSQVSVNNEPISLGDIQEAVHDVDYGDSIALQLSLWPSNQGQSLVYRTPDTDWQTMQGFQLNIDKPAPGIHSLEVAVLGAQEQSLPIRFSYLVRTPWYMTGMFYSVLGLASILLIFGIIYWRSRRIRFMNRSLKTQVALKTEQLQHQSRVLVGNNQQLRKAFKIRQLLLQELVEQAAQHSAQFKLEQIPNWSKSKTPDYDGFDNIKAIFDEESTSPVVCSVVSILKFTVDAWKKELDSYGIKVELVVKASCERVVLDTCNLDIIFNSVIANALRRMVRGQVLKVTVDDELTKLNVIFEDNGLPLPNYNEQASTQSFDGKESQLDFSPSSLPAHIHRSGGELKPVERGSTNRLTLRWMLSPEDKRDSGSGDISERTVGKPILGVEASKPPVEIKVDKHEQWKRQVTRLVSEQFNDPDFSTASVSKALFLSERSFQRRFKSQFNSTFTDYLTDVRMEKACEMLLQGEKVSDVAFACGFNDPSYFSQRFKVYFGLPPSKFAMMDVTES</sequence>
<dbReference type="PANTHER" id="PTHR43280:SF28">
    <property type="entry name" value="HTH-TYPE TRANSCRIPTIONAL ACTIVATOR RHAS"/>
    <property type="match status" value="1"/>
</dbReference>
<evidence type="ECO:0000256" key="1">
    <source>
        <dbReference type="ARBA" id="ARBA00023015"/>
    </source>
</evidence>
<dbReference type="InterPro" id="IPR036890">
    <property type="entry name" value="HATPase_C_sf"/>
</dbReference>
<evidence type="ECO:0000256" key="3">
    <source>
        <dbReference type="ARBA" id="ARBA00023163"/>
    </source>
</evidence>
<comment type="caution">
    <text evidence="6">The sequence shown here is derived from an EMBL/GenBank/DDBJ whole genome shotgun (WGS) entry which is preliminary data.</text>
</comment>
<keyword evidence="1" id="KW-0805">Transcription regulation</keyword>
<dbReference type="Proteomes" id="UP000029223">
    <property type="component" value="Unassembled WGS sequence"/>
</dbReference>
<evidence type="ECO:0000259" key="5">
    <source>
        <dbReference type="PROSITE" id="PS01124"/>
    </source>
</evidence>
<dbReference type="InterPro" id="IPR009057">
    <property type="entry name" value="Homeodomain-like_sf"/>
</dbReference>
<feature type="domain" description="HTH araC/xylS-type" evidence="5">
    <location>
        <begin position="523"/>
        <end position="621"/>
    </location>
</feature>
<dbReference type="Gene3D" id="3.30.565.10">
    <property type="entry name" value="Histidine kinase-like ATPase, C-terminal domain"/>
    <property type="match status" value="1"/>
</dbReference>
<evidence type="ECO:0000313" key="6">
    <source>
        <dbReference type="EMBL" id="GAL23651.1"/>
    </source>
</evidence>
<dbReference type="Pfam" id="PF12833">
    <property type="entry name" value="HTH_18"/>
    <property type="match status" value="1"/>
</dbReference>
<keyword evidence="4" id="KW-0812">Transmembrane</keyword>
<dbReference type="SUPFAM" id="SSF46689">
    <property type="entry name" value="Homeodomain-like"/>
    <property type="match status" value="1"/>
</dbReference>
<name>A0ABQ0J4K1_9VIBR</name>
<dbReference type="GO" id="GO:0003677">
    <property type="term" value="F:DNA binding"/>
    <property type="evidence" value="ECO:0007669"/>
    <property type="project" value="UniProtKB-KW"/>
</dbReference>
<feature type="transmembrane region" description="Helical" evidence="4">
    <location>
        <begin position="218"/>
        <end position="242"/>
    </location>
</feature>
<evidence type="ECO:0000256" key="2">
    <source>
        <dbReference type="ARBA" id="ARBA00023125"/>
    </source>
</evidence>
<dbReference type="PANTHER" id="PTHR43280">
    <property type="entry name" value="ARAC-FAMILY TRANSCRIPTIONAL REGULATOR"/>
    <property type="match status" value="1"/>
</dbReference>
<dbReference type="InterPro" id="IPR018060">
    <property type="entry name" value="HTH_AraC"/>
</dbReference>
<dbReference type="EMBL" id="BBMS01000001">
    <property type="protein sequence ID" value="GAL23651.1"/>
    <property type="molecule type" value="Genomic_DNA"/>
</dbReference>
<dbReference type="PRINTS" id="PR00032">
    <property type="entry name" value="HTHARAC"/>
</dbReference>
<reference evidence="7" key="1">
    <citation type="submission" date="2014-09" db="EMBL/GenBank/DDBJ databases">
        <title>Vibrio variabilis JCM 19239. (C206) whole genome shotgun sequence.</title>
        <authorList>
            <person name="Sawabe T."/>
            <person name="Meirelles P."/>
            <person name="Nakanishi M."/>
            <person name="Sayaka M."/>
            <person name="Hattori M."/>
            <person name="Ohkuma M."/>
        </authorList>
    </citation>
    <scope>NUCLEOTIDE SEQUENCE [LARGE SCALE GENOMIC DNA]</scope>
    <source>
        <strain evidence="7">JCM 19239</strain>
    </source>
</reference>